<dbReference type="InterPro" id="IPR003952">
    <property type="entry name" value="FRD_SDH_FAD_BS"/>
</dbReference>
<evidence type="ECO:0000259" key="13">
    <source>
        <dbReference type="Pfam" id="PF00890"/>
    </source>
</evidence>
<keyword evidence="9 15" id="KW-0560">Oxidoreductase</keyword>
<dbReference type="InterPro" id="IPR015939">
    <property type="entry name" value="Fum_Rdtase/Succ_DH_flav-like_C"/>
</dbReference>
<gene>
    <name evidence="15" type="ORF">JOC54_001784</name>
</gene>
<evidence type="ECO:0000313" key="16">
    <source>
        <dbReference type="Proteomes" id="UP001179280"/>
    </source>
</evidence>
<dbReference type="SUPFAM" id="SSF56425">
    <property type="entry name" value="Succinate dehydrogenase/fumarate reductase flavoprotein, catalytic domain"/>
    <property type="match status" value="1"/>
</dbReference>
<evidence type="ECO:0000256" key="5">
    <source>
        <dbReference type="ARBA" id="ARBA00022448"/>
    </source>
</evidence>
<comment type="cofactor">
    <cofactor evidence="1">
        <name>FAD</name>
        <dbReference type="ChEBI" id="CHEBI:57692"/>
    </cofactor>
</comment>
<dbReference type="PANTHER" id="PTHR11632:SF53">
    <property type="entry name" value="SUCCINATE DEHYDROGENASE FLAVOPROTEIN SUBUNIT"/>
    <property type="match status" value="1"/>
</dbReference>
<dbReference type="NCBIfam" id="NF006392">
    <property type="entry name" value="PRK08641.1"/>
    <property type="match status" value="1"/>
</dbReference>
<keyword evidence="7" id="KW-0274">FAD</keyword>
<dbReference type="PIRSF" id="PIRSF000171">
    <property type="entry name" value="SDHA_APRA_LASPO"/>
    <property type="match status" value="1"/>
</dbReference>
<keyword evidence="6" id="KW-0285">Flavoprotein</keyword>
<dbReference type="RefSeq" id="WP_204465719.1">
    <property type="nucleotide sequence ID" value="NZ_JAFBCV010000004.1"/>
</dbReference>
<dbReference type="InterPro" id="IPR037099">
    <property type="entry name" value="Fum_R/Succ_DH_flav-like_C_sf"/>
</dbReference>
<evidence type="ECO:0000256" key="9">
    <source>
        <dbReference type="ARBA" id="ARBA00023002"/>
    </source>
</evidence>
<dbReference type="PRINTS" id="PR00411">
    <property type="entry name" value="PNDRDTASEI"/>
</dbReference>
<evidence type="ECO:0000256" key="10">
    <source>
        <dbReference type="ARBA" id="ARBA00023136"/>
    </source>
</evidence>
<dbReference type="Gene3D" id="3.90.700.10">
    <property type="entry name" value="Succinate dehydrogenase/fumarate reductase flavoprotein, catalytic domain"/>
    <property type="match status" value="1"/>
</dbReference>
<proteinExistence type="inferred from homology"/>
<dbReference type="InterPro" id="IPR011280">
    <property type="entry name" value="Succ_DH/Fum_Rdt_flav_su"/>
</dbReference>
<feature type="domain" description="Fumarate reductase/succinate dehydrogenase flavoprotein-like C-terminal" evidence="14">
    <location>
        <begin position="451"/>
        <end position="578"/>
    </location>
</feature>
<keyword evidence="10" id="KW-0472">Membrane</keyword>
<dbReference type="EC" id="1.3.5.1" evidence="4"/>
<dbReference type="PANTHER" id="PTHR11632">
    <property type="entry name" value="SUCCINATE DEHYDROGENASE 2 FLAVOPROTEIN SUBUNIT"/>
    <property type="match status" value="1"/>
</dbReference>
<dbReference type="Pfam" id="PF00890">
    <property type="entry name" value="FAD_binding_2"/>
    <property type="match status" value="1"/>
</dbReference>
<name>A0ABS2SSP4_9BACI</name>
<dbReference type="GO" id="GO:0008177">
    <property type="term" value="F:succinate dehydrogenase (quinone) activity"/>
    <property type="evidence" value="ECO:0007669"/>
    <property type="project" value="UniProtKB-EC"/>
</dbReference>
<keyword evidence="5" id="KW-0813">Transport</keyword>
<organism evidence="15 16">
    <name type="scientific">Shouchella xiaoxiensis</name>
    <dbReference type="NCBI Taxonomy" id="766895"/>
    <lineage>
        <taxon>Bacteria</taxon>
        <taxon>Bacillati</taxon>
        <taxon>Bacillota</taxon>
        <taxon>Bacilli</taxon>
        <taxon>Bacillales</taxon>
        <taxon>Bacillaceae</taxon>
        <taxon>Shouchella</taxon>
    </lineage>
</organism>
<evidence type="ECO:0000256" key="11">
    <source>
        <dbReference type="ARBA" id="ARBA00049220"/>
    </source>
</evidence>
<comment type="catalytic activity">
    <reaction evidence="11">
        <text>a quinone + succinate = fumarate + a quinol</text>
        <dbReference type="Rhea" id="RHEA:40523"/>
        <dbReference type="ChEBI" id="CHEBI:24646"/>
        <dbReference type="ChEBI" id="CHEBI:29806"/>
        <dbReference type="ChEBI" id="CHEBI:30031"/>
        <dbReference type="ChEBI" id="CHEBI:132124"/>
        <dbReference type="EC" id="1.3.5.1"/>
    </reaction>
</comment>
<sequence length="587" mass="65053">MSKGRIAVVGGGLAGLMATIKAAEKGVPVDLFSIVPVKRSHSVCAQGGINGAVNTKGEGDSPYEHFDDSVYGGDFLANQPPVKAMTEAAPSIIHLMDRMGVMFNRTPEGLLDFRRFGGTQHHRTAFAGATTGQQLLYALDEQVRRYEVQGLVTKYEGWEFLSAIIDDGVCRGLTAQELNSAEIRSFAADAVIIATGGPGIIFGKSTNSMINTGYAAAKLYEQGVAYANGEFIQIHPTAIPGDDKLRLMSESARGEGGRVWTYKDGKPWYFLEEKYPAYGNLVPRDIATREIFHVCVDEGLGINGENMVYLDLSHKDSKELDIKLGGIIEIYEKFMGDDPRKVPMKIFPAVHYSMGGMWIDYDQMTNIPGLFAAGECDYSQHGANRLGANSLLSAIYGGMVAGPKAVEYMNGLNKSAEDLSTSLFEAEVKKEQDKFDSILRMDGTENAYVLHKELGEWMTDNVTVVRYNDKLLKTDEKIQELTERFKNININDTARWSNQGASFTRQLEGMLNLARVITLGAYNRNESRGAHYKPDFPERNDEDFLKTTKAWYNPTTGAPDFEYEEVDTSLIKPRKRDYSQKKQGAEK</sequence>
<dbReference type="Pfam" id="PF02910">
    <property type="entry name" value="Succ_DH_flav_C"/>
    <property type="match status" value="1"/>
</dbReference>
<evidence type="ECO:0000256" key="2">
    <source>
        <dbReference type="ARBA" id="ARBA00004170"/>
    </source>
</evidence>
<feature type="domain" description="FAD-dependent oxidoreductase 2 FAD-binding" evidence="13">
    <location>
        <begin position="6"/>
        <end position="391"/>
    </location>
</feature>
<dbReference type="Proteomes" id="UP001179280">
    <property type="component" value="Unassembled WGS sequence"/>
</dbReference>
<evidence type="ECO:0000256" key="1">
    <source>
        <dbReference type="ARBA" id="ARBA00001974"/>
    </source>
</evidence>
<dbReference type="Gene3D" id="1.20.58.100">
    <property type="entry name" value="Fumarate reductase/succinate dehydrogenase flavoprotein-like, C-terminal domain"/>
    <property type="match status" value="1"/>
</dbReference>
<comment type="similarity">
    <text evidence="3">Belongs to the FAD-dependent oxidoreductase 2 family. FRD/SDH subfamily.</text>
</comment>
<dbReference type="InterPro" id="IPR027477">
    <property type="entry name" value="Succ_DH/fumarate_Rdtase_cat_sf"/>
</dbReference>
<keyword evidence="12" id="KW-0175">Coiled coil</keyword>
<comment type="caution">
    <text evidence="15">The sequence shown here is derived from an EMBL/GenBank/DDBJ whole genome shotgun (WGS) entry which is preliminary data.</text>
</comment>
<evidence type="ECO:0000256" key="8">
    <source>
        <dbReference type="ARBA" id="ARBA00022982"/>
    </source>
</evidence>
<feature type="coiled-coil region" evidence="12">
    <location>
        <begin position="464"/>
        <end position="491"/>
    </location>
</feature>
<evidence type="ECO:0000256" key="7">
    <source>
        <dbReference type="ARBA" id="ARBA00022827"/>
    </source>
</evidence>
<dbReference type="InterPro" id="IPR030664">
    <property type="entry name" value="SdhA/FrdA/AprA"/>
</dbReference>
<dbReference type="NCBIfam" id="TIGR01811">
    <property type="entry name" value="sdhA_Bsu"/>
    <property type="match status" value="1"/>
</dbReference>
<dbReference type="InterPro" id="IPR036188">
    <property type="entry name" value="FAD/NAD-bd_sf"/>
</dbReference>
<dbReference type="SUPFAM" id="SSF51905">
    <property type="entry name" value="FAD/NAD(P)-binding domain"/>
    <property type="match status" value="1"/>
</dbReference>
<evidence type="ECO:0000259" key="14">
    <source>
        <dbReference type="Pfam" id="PF02910"/>
    </source>
</evidence>
<keyword evidence="16" id="KW-1185">Reference proteome</keyword>
<dbReference type="SUPFAM" id="SSF46977">
    <property type="entry name" value="Succinate dehydrogenase/fumarate reductase flavoprotein C-terminal domain"/>
    <property type="match status" value="1"/>
</dbReference>
<evidence type="ECO:0000313" key="15">
    <source>
        <dbReference type="EMBL" id="MBM7838528.1"/>
    </source>
</evidence>
<evidence type="ECO:0000256" key="6">
    <source>
        <dbReference type="ARBA" id="ARBA00022630"/>
    </source>
</evidence>
<evidence type="ECO:0000256" key="4">
    <source>
        <dbReference type="ARBA" id="ARBA00012792"/>
    </source>
</evidence>
<evidence type="ECO:0000256" key="12">
    <source>
        <dbReference type="SAM" id="Coils"/>
    </source>
</evidence>
<evidence type="ECO:0000256" key="3">
    <source>
        <dbReference type="ARBA" id="ARBA00008040"/>
    </source>
</evidence>
<dbReference type="Gene3D" id="3.50.50.60">
    <property type="entry name" value="FAD/NAD(P)-binding domain"/>
    <property type="match status" value="1"/>
</dbReference>
<keyword evidence="8" id="KW-0249">Electron transport</keyword>
<dbReference type="PROSITE" id="PS00504">
    <property type="entry name" value="FRD_SDH_FAD_BINDING"/>
    <property type="match status" value="1"/>
</dbReference>
<comment type="subcellular location">
    <subcellularLocation>
        <location evidence="2">Membrane</location>
        <topology evidence="2">Peripheral membrane protein</topology>
    </subcellularLocation>
</comment>
<protein>
    <recommendedName>
        <fullName evidence="4">succinate dehydrogenase</fullName>
        <ecNumber evidence="4">1.3.5.1</ecNumber>
    </recommendedName>
</protein>
<dbReference type="EMBL" id="JAFBCV010000004">
    <property type="protein sequence ID" value="MBM7838528.1"/>
    <property type="molecule type" value="Genomic_DNA"/>
</dbReference>
<dbReference type="PRINTS" id="PR00368">
    <property type="entry name" value="FADPNR"/>
</dbReference>
<dbReference type="InterPro" id="IPR003953">
    <property type="entry name" value="FAD-dep_OxRdtase_2_FAD-bd"/>
</dbReference>
<reference evidence="15" key="1">
    <citation type="submission" date="2021-01" db="EMBL/GenBank/DDBJ databases">
        <title>Genomic Encyclopedia of Type Strains, Phase IV (KMG-IV): sequencing the most valuable type-strain genomes for metagenomic binning, comparative biology and taxonomic classification.</title>
        <authorList>
            <person name="Goeker M."/>
        </authorList>
    </citation>
    <scope>NUCLEOTIDE SEQUENCE</scope>
    <source>
        <strain evidence="15">DSM 21943</strain>
    </source>
</reference>
<accession>A0ABS2SSP4</accession>